<proteinExistence type="predicted"/>
<dbReference type="EMBL" id="MU001502">
    <property type="protein sequence ID" value="KAF2443666.1"/>
    <property type="molecule type" value="Genomic_DNA"/>
</dbReference>
<keyword evidence="3" id="KW-0677">Repeat</keyword>
<dbReference type="GO" id="GO:0016567">
    <property type="term" value="P:protein ubiquitination"/>
    <property type="evidence" value="ECO:0007669"/>
    <property type="project" value="InterPro"/>
</dbReference>
<keyword evidence="2" id="KW-0479">Metal-binding</keyword>
<accession>A0A9P4PIU4</accession>
<evidence type="ECO:0000256" key="4">
    <source>
        <dbReference type="ARBA" id="ARBA00022771"/>
    </source>
</evidence>
<dbReference type="Gene3D" id="1.20.120.1750">
    <property type="match status" value="1"/>
</dbReference>
<dbReference type="InterPro" id="IPR044066">
    <property type="entry name" value="TRIAD_supradom"/>
</dbReference>
<dbReference type="GO" id="GO:0008270">
    <property type="term" value="F:zinc ion binding"/>
    <property type="evidence" value="ECO:0007669"/>
    <property type="project" value="UniProtKB-KW"/>
</dbReference>
<keyword evidence="9" id="KW-1185">Reference proteome</keyword>
<keyword evidence="4" id="KW-0863">Zinc-finger</keyword>
<protein>
    <recommendedName>
        <fullName evidence="7">RING-type domain-containing protein</fullName>
    </recommendedName>
</protein>
<evidence type="ECO:0000256" key="3">
    <source>
        <dbReference type="ARBA" id="ARBA00022737"/>
    </source>
</evidence>
<evidence type="ECO:0000256" key="5">
    <source>
        <dbReference type="ARBA" id="ARBA00022786"/>
    </source>
</evidence>
<gene>
    <name evidence="8" type="ORF">P171DRAFT_495500</name>
</gene>
<dbReference type="AlphaFoldDB" id="A0A9P4PIU4"/>
<dbReference type="CDD" id="cd20336">
    <property type="entry name" value="Rcat_RBR"/>
    <property type="match status" value="1"/>
</dbReference>
<dbReference type="SUPFAM" id="SSF57850">
    <property type="entry name" value="RING/U-box"/>
    <property type="match status" value="1"/>
</dbReference>
<evidence type="ECO:0000313" key="9">
    <source>
        <dbReference type="Proteomes" id="UP000799764"/>
    </source>
</evidence>
<dbReference type="Pfam" id="PF22191">
    <property type="entry name" value="IBR_1"/>
    <property type="match status" value="1"/>
</dbReference>
<dbReference type="GO" id="GO:0004842">
    <property type="term" value="F:ubiquitin-protein transferase activity"/>
    <property type="evidence" value="ECO:0007669"/>
    <property type="project" value="InterPro"/>
</dbReference>
<keyword evidence="1" id="KW-0808">Transferase</keyword>
<organism evidence="8 9">
    <name type="scientific">Karstenula rhodostoma CBS 690.94</name>
    <dbReference type="NCBI Taxonomy" id="1392251"/>
    <lineage>
        <taxon>Eukaryota</taxon>
        <taxon>Fungi</taxon>
        <taxon>Dikarya</taxon>
        <taxon>Ascomycota</taxon>
        <taxon>Pezizomycotina</taxon>
        <taxon>Dothideomycetes</taxon>
        <taxon>Pleosporomycetidae</taxon>
        <taxon>Pleosporales</taxon>
        <taxon>Massarineae</taxon>
        <taxon>Didymosphaeriaceae</taxon>
        <taxon>Karstenula</taxon>
    </lineage>
</organism>
<sequence>MSLFVPNRKQNFSRSNHVREPRQSRHTSKRLQRNIKHIKLSGIDYFEAVAQDPADVPPPPDGVGEYKCDYCQEDFLINHDLISCCQDGIATCAAHFLCNACISAVFKQALTPGWRYFPARCCPSQDSRRGIDIDCCLSALYSDNWGRDKIRAYKSKAEEYSVMTLTPDLYVHCAKCGIWLHPCCIKDLGISAISKYQVAICRPCGTKTCMECKSEWEGFFHRCNGSEDPSVKPDWLPDYAPDCRIKPCPRCRTWIQLYDACNHMTCENCYYQFCFVCMMKWSDVPHGCPLYGDPAGGYDAEGYGLDGWGLHVYTGLDRSGRNRISILEQRGSRQQD</sequence>
<comment type="caution">
    <text evidence="8">The sequence shown here is derived from an EMBL/GenBank/DDBJ whole genome shotgun (WGS) entry which is preliminary data.</text>
</comment>
<reference evidence="8" key="1">
    <citation type="journal article" date="2020" name="Stud. Mycol.">
        <title>101 Dothideomycetes genomes: a test case for predicting lifestyles and emergence of pathogens.</title>
        <authorList>
            <person name="Haridas S."/>
            <person name="Albert R."/>
            <person name="Binder M."/>
            <person name="Bloem J."/>
            <person name="Labutti K."/>
            <person name="Salamov A."/>
            <person name="Andreopoulos B."/>
            <person name="Baker S."/>
            <person name="Barry K."/>
            <person name="Bills G."/>
            <person name="Bluhm B."/>
            <person name="Cannon C."/>
            <person name="Castanera R."/>
            <person name="Culley D."/>
            <person name="Daum C."/>
            <person name="Ezra D."/>
            <person name="Gonzalez J."/>
            <person name="Henrissat B."/>
            <person name="Kuo A."/>
            <person name="Liang C."/>
            <person name="Lipzen A."/>
            <person name="Lutzoni F."/>
            <person name="Magnuson J."/>
            <person name="Mondo S."/>
            <person name="Nolan M."/>
            <person name="Ohm R."/>
            <person name="Pangilinan J."/>
            <person name="Park H.-J."/>
            <person name="Ramirez L."/>
            <person name="Alfaro M."/>
            <person name="Sun H."/>
            <person name="Tritt A."/>
            <person name="Yoshinaga Y."/>
            <person name="Zwiers L.-H."/>
            <person name="Turgeon B."/>
            <person name="Goodwin S."/>
            <person name="Spatafora J."/>
            <person name="Crous P."/>
            <person name="Grigoriev I."/>
        </authorList>
    </citation>
    <scope>NUCLEOTIDE SEQUENCE</scope>
    <source>
        <strain evidence="8">CBS 690.94</strain>
    </source>
</reference>
<feature type="domain" description="RING-type" evidence="7">
    <location>
        <begin position="64"/>
        <end position="299"/>
    </location>
</feature>
<evidence type="ECO:0000256" key="2">
    <source>
        <dbReference type="ARBA" id="ARBA00022723"/>
    </source>
</evidence>
<dbReference type="InterPro" id="IPR031127">
    <property type="entry name" value="E3_UB_ligase_RBR"/>
</dbReference>
<keyword evidence="6" id="KW-0862">Zinc</keyword>
<evidence type="ECO:0000256" key="1">
    <source>
        <dbReference type="ARBA" id="ARBA00022679"/>
    </source>
</evidence>
<evidence type="ECO:0000256" key="6">
    <source>
        <dbReference type="ARBA" id="ARBA00022833"/>
    </source>
</evidence>
<dbReference type="PROSITE" id="PS51873">
    <property type="entry name" value="TRIAD"/>
    <property type="match status" value="1"/>
</dbReference>
<dbReference type="Proteomes" id="UP000799764">
    <property type="component" value="Unassembled WGS sequence"/>
</dbReference>
<name>A0A9P4PIU4_9PLEO</name>
<dbReference type="OrthoDB" id="9977870at2759"/>
<dbReference type="PANTHER" id="PTHR11685">
    <property type="entry name" value="RBR FAMILY RING FINGER AND IBR DOMAIN-CONTAINING"/>
    <property type="match status" value="1"/>
</dbReference>
<evidence type="ECO:0000259" key="7">
    <source>
        <dbReference type="PROSITE" id="PS51873"/>
    </source>
</evidence>
<evidence type="ECO:0000313" key="8">
    <source>
        <dbReference type="EMBL" id="KAF2443666.1"/>
    </source>
</evidence>
<keyword evidence="5" id="KW-0833">Ubl conjugation pathway</keyword>